<feature type="domain" description="Lysozyme inhibitor LprI-like N-terminal" evidence="2">
    <location>
        <begin position="26"/>
        <end position="117"/>
    </location>
</feature>
<dbReference type="Gene3D" id="1.20.1270.180">
    <property type="match status" value="1"/>
</dbReference>
<dbReference type="PANTHER" id="PTHR39176">
    <property type="entry name" value="PERIPLASMIC PROTEIN-RELATED"/>
    <property type="match status" value="1"/>
</dbReference>
<feature type="chain" id="PRO_5014692830" evidence="1">
    <location>
        <begin position="19"/>
        <end position="125"/>
    </location>
</feature>
<evidence type="ECO:0000313" key="3">
    <source>
        <dbReference type="EMBL" id="AUI67518.1"/>
    </source>
</evidence>
<evidence type="ECO:0000259" key="2">
    <source>
        <dbReference type="Pfam" id="PF07007"/>
    </source>
</evidence>
<evidence type="ECO:0000256" key="1">
    <source>
        <dbReference type="SAM" id="SignalP"/>
    </source>
</evidence>
<dbReference type="EMBL" id="CP018889">
    <property type="protein sequence ID" value="AUI67518.1"/>
    <property type="molecule type" value="Genomic_DNA"/>
</dbReference>
<dbReference type="PANTHER" id="PTHR39176:SF1">
    <property type="entry name" value="PERIPLASMIC PROTEIN"/>
    <property type="match status" value="1"/>
</dbReference>
<keyword evidence="1" id="KW-0732">Signal</keyword>
<proteinExistence type="predicted"/>
<evidence type="ECO:0000313" key="4">
    <source>
        <dbReference type="Proteomes" id="UP000234271"/>
    </source>
</evidence>
<feature type="signal peptide" evidence="1">
    <location>
        <begin position="1"/>
        <end position="18"/>
    </location>
</feature>
<gene>
    <name evidence="3" type="ORF">BLE401_01630</name>
</gene>
<reference evidence="4" key="1">
    <citation type="submission" date="2016-12" db="EMBL/GenBank/DDBJ databases">
        <title>Complete Genome Sequence of Beggiatoa leptomitiformis D-401.</title>
        <authorList>
            <person name="Fomenkov A."/>
            <person name="Vincze T."/>
            <person name="Grabovich M."/>
            <person name="Anton B.P."/>
            <person name="Dubinina G."/>
            <person name="Orlova M."/>
            <person name="Belousova E."/>
            <person name="Roberts R.J."/>
        </authorList>
    </citation>
    <scope>NUCLEOTIDE SEQUENCE [LARGE SCALE GENOMIC DNA]</scope>
    <source>
        <strain evidence="4">D-401</strain>
    </source>
</reference>
<dbReference type="RefSeq" id="WP_062149564.1">
    <property type="nucleotide sequence ID" value="NZ_CP012373.2"/>
</dbReference>
<sequence length="125" mass="13964">MRSLILFGFIVCSISAFAKDTPDVDCENPQGTYEENYCVELSYKAADDDLNTTYKKVMKNDLTAEQKALLVTAQKSWIKFRDDHCEFATYNARGGTGFAAFLSGCLRDITLERTAELNAILDAPE</sequence>
<dbReference type="Proteomes" id="UP000234271">
    <property type="component" value="Chromosome"/>
</dbReference>
<dbReference type="Pfam" id="PF07007">
    <property type="entry name" value="LprI"/>
    <property type="match status" value="1"/>
</dbReference>
<dbReference type="AlphaFoldDB" id="A0A2N9YAM7"/>
<dbReference type="STRING" id="288004.AL038_04375"/>
<protein>
    <submittedName>
        <fullName evidence="3">DUF1311 domain-containing protein</fullName>
    </submittedName>
</protein>
<dbReference type="InterPro" id="IPR009739">
    <property type="entry name" value="LprI-like_N"/>
</dbReference>
<dbReference type="OrthoDB" id="7340239at2"/>
<organism evidence="3 4">
    <name type="scientific">Beggiatoa leptomitoformis</name>
    <dbReference type="NCBI Taxonomy" id="288004"/>
    <lineage>
        <taxon>Bacteria</taxon>
        <taxon>Pseudomonadati</taxon>
        <taxon>Pseudomonadota</taxon>
        <taxon>Gammaproteobacteria</taxon>
        <taxon>Thiotrichales</taxon>
        <taxon>Thiotrichaceae</taxon>
        <taxon>Beggiatoa</taxon>
    </lineage>
</organism>
<accession>A0A2N9YAM7</accession>
<name>A0A2N9YAM7_9GAMM</name>
<keyword evidence="4" id="KW-1185">Reference proteome</keyword>